<name>A0A1W6L4Z5_9BURK</name>
<dbReference type="STRING" id="946333.A4W93_04695"/>
<dbReference type="EMBL" id="CP015118">
    <property type="protein sequence ID" value="ARN19266.1"/>
    <property type="molecule type" value="Genomic_DNA"/>
</dbReference>
<evidence type="ECO:0000313" key="5">
    <source>
        <dbReference type="EMBL" id="ARN19266.1"/>
    </source>
</evidence>
<sequence length="319" mass="34478">MSASADTPRHPLEVRQLRYFLAVAETGQITTAAERLGMKQPPLSQQIRALEAQLDVRLFTRHAKGTRLTDAGALLLDEARRIVGDVDAVERLMARVAQGQYGRLSVAFTSSAAAHAFTPQLLRAFRARHAGIDLEISELNAADLTEAIVAGRLHCGILRVPVARPPGLVFTPLLHEPVRVALPSDHPLALGRSARPRPVALRQLAAEPFILVRRPGAPGLYANLLALCEEHGIRPHVAAEVERMMTGLSLVAAGVGVSVVPASMEGIHPHAVAYRRLAEGARLDAPLTLVHRAEDTGRAVTMFTDLARQAARRHATARR</sequence>
<gene>
    <name evidence="5" type="ORF">A4W93_04695</name>
</gene>
<dbReference type="PROSITE" id="PS50931">
    <property type="entry name" value="HTH_LYSR"/>
    <property type="match status" value="1"/>
</dbReference>
<dbReference type="InterPro" id="IPR000847">
    <property type="entry name" value="LysR_HTH_N"/>
</dbReference>
<dbReference type="OrthoDB" id="9157176at2"/>
<dbReference type="FunFam" id="1.10.10.10:FF:000001">
    <property type="entry name" value="LysR family transcriptional regulator"/>
    <property type="match status" value="1"/>
</dbReference>
<keyword evidence="3" id="KW-0238">DNA-binding</keyword>
<dbReference type="PANTHER" id="PTHR30346">
    <property type="entry name" value="TRANSCRIPTIONAL DUAL REGULATOR HCAR-RELATED"/>
    <property type="match status" value="1"/>
</dbReference>
<dbReference type="SUPFAM" id="SSF46785">
    <property type="entry name" value="Winged helix' DNA-binding domain"/>
    <property type="match status" value="1"/>
</dbReference>
<reference evidence="5 6" key="1">
    <citation type="submission" date="2016-04" db="EMBL/GenBank/DDBJ databases">
        <title>Complete genome sequence of natural rubber-degrading, novel Gram-negative bacterium, Rhizobacter gummiphilus strain NS21.</title>
        <authorList>
            <person name="Tabata M."/>
            <person name="Kasai D."/>
            <person name="Fukuda M."/>
        </authorList>
    </citation>
    <scope>NUCLEOTIDE SEQUENCE [LARGE SCALE GENOMIC DNA]</scope>
    <source>
        <strain evidence="5 6">NS21</strain>
    </source>
</reference>
<accession>A0A1W6L4Z5</accession>
<dbReference type="Gene3D" id="1.10.10.10">
    <property type="entry name" value="Winged helix-like DNA-binding domain superfamily/Winged helix DNA-binding domain"/>
    <property type="match status" value="1"/>
</dbReference>
<evidence type="ECO:0000256" key="3">
    <source>
        <dbReference type="ARBA" id="ARBA00023125"/>
    </source>
</evidence>
<dbReference type="RefSeq" id="WP_085749522.1">
    <property type="nucleotide sequence ID" value="NZ_BSPR01000002.1"/>
</dbReference>
<keyword evidence="4" id="KW-0804">Transcription</keyword>
<dbReference type="KEGG" id="rgu:A4W93_04695"/>
<dbReference type="Gene3D" id="3.40.190.10">
    <property type="entry name" value="Periplasmic binding protein-like II"/>
    <property type="match status" value="2"/>
</dbReference>
<protein>
    <submittedName>
        <fullName evidence="5">LysR family transcriptional regulator</fullName>
    </submittedName>
</protein>
<dbReference type="Pfam" id="PF03466">
    <property type="entry name" value="LysR_substrate"/>
    <property type="match status" value="1"/>
</dbReference>
<evidence type="ECO:0000256" key="4">
    <source>
        <dbReference type="ARBA" id="ARBA00023163"/>
    </source>
</evidence>
<evidence type="ECO:0000313" key="6">
    <source>
        <dbReference type="Proteomes" id="UP000193427"/>
    </source>
</evidence>
<keyword evidence="2" id="KW-0805">Transcription regulation</keyword>
<dbReference type="GO" id="GO:0003677">
    <property type="term" value="F:DNA binding"/>
    <property type="evidence" value="ECO:0007669"/>
    <property type="project" value="UniProtKB-KW"/>
</dbReference>
<keyword evidence="6" id="KW-1185">Reference proteome</keyword>
<dbReference type="PANTHER" id="PTHR30346:SF17">
    <property type="entry name" value="LYSR FAMILY TRANSCRIPTIONAL REGULATOR"/>
    <property type="match status" value="1"/>
</dbReference>
<evidence type="ECO:0000256" key="1">
    <source>
        <dbReference type="ARBA" id="ARBA00009437"/>
    </source>
</evidence>
<comment type="similarity">
    <text evidence="1">Belongs to the LysR transcriptional regulatory family.</text>
</comment>
<dbReference type="GO" id="GO:0032993">
    <property type="term" value="C:protein-DNA complex"/>
    <property type="evidence" value="ECO:0007669"/>
    <property type="project" value="TreeGrafter"/>
</dbReference>
<evidence type="ECO:0000256" key="2">
    <source>
        <dbReference type="ARBA" id="ARBA00023015"/>
    </source>
</evidence>
<dbReference type="AlphaFoldDB" id="A0A1W6L4Z5"/>
<dbReference type="PRINTS" id="PR00039">
    <property type="entry name" value="HTHLYSR"/>
</dbReference>
<organism evidence="5 6">
    <name type="scientific">Piscinibacter gummiphilus</name>
    <dbReference type="NCBI Taxonomy" id="946333"/>
    <lineage>
        <taxon>Bacteria</taxon>
        <taxon>Pseudomonadati</taxon>
        <taxon>Pseudomonadota</taxon>
        <taxon>Betaproteobacteria</taxon>
        <taxon>Burkholderiales</taxon>
        <taxon>Sphaerotilaceae</taxon>
        <taxon>Piscinibacter</taxon>
    </lineage>
</organism>
<dbReference type="InterPro" id="IPR036388">
    <property type="entry name" value="WH-like_DNA-bd_sf"/>
</dbReference>
<proteinExistence type="inferred from homology"/>
<dbReference type="GO" id="GO:0003700">
    <property type="term" value="F:DNA-binding transcription factor activity"/>
    <property type="evidence" value="ECO:0007669"/>
    <property type="project" value="InterPro"/>
</dbReference>
<dbReference type="Pfam" id="PF00126">
    <property type="entry name" value="HTH_1"/>
    <property type="match status" value="1"/>
</dbReference>
<dbReference type="InterPro" id="IPR036390">
    <property type="entry name" value="WH_DNA-bd_sf"/>
</dbReference>
<dbReference type="SUPFAM" id="SSF53850">
    <property type="entry name" value="Periplasmic binding protein-like II"/>
    <property type="match status" value="1"/>
</dbReference>
<dbReference type="Proteomes" id="UP000193427">
    <property type="component" value="Chromosome"/>
</dbReference>
<dbReference type="InterPro" id="IPR005119">
    <property type="entry name" value="LysR_subst-bd"/>
</dbReference>